<proteinExistence type="predicted"/>
<evidence type="ECO:0000313" key="1">
    <source>
        <dbReference type="EMBL" id="CUM77943.1"/>
    </source>
</evidence>
<dbReference type="AlphaFoldDB" id="A0A173RJ37"/>
<name>A0A173RJ37_9FIRM</name>
<evidence type="ECO:0000313" key="2">
    <source>
        <dbReference type="Proteomes" id="UP000095597"/>
    </source>
</evidence>
<accession>A0A173RJ37</accession>
<dbReference type="Proteomes" id="UP000095597">
    <property type="component" value="Unassembled WGS sequence"/>
</dbReference>
<protein>
    <submittedName>
        <fullName evidence="1">Uncharacterized protein</fullName>
    </submittedName>
</protein>
<reference evidence="1 2" key="1">
    <citation type="submission" date="2015-09" db="EMBL/GenBank/DDBJ databases">
        <authorList>
            <consortium name="Pathogen Informatics"/>
        </authorList>
    </citation>
    <scope>NUCLEOTIDE SEQUENCE [LARGE SCALE GENOMIC DNA]</scope>
    <source>
        <strain evidence="1 2">2789STDY5834961</strain>
    </source>
</reference>
<organism evidence="1 2">
    <name type="scientific">Dorea longicatena</name>
    <dbReference type="NCBI Taxonomy" id="88431"/>
    <lineage>
        <taxon>Bacteria</taxon>
        <taxon>Bacillati</taxon>
        <taxon>Bacillota</taxon>
        <taxon>Clostridia</taxon>
        <taxon>Lachnospirales</taxon>
        <taxon>Lachnospiraceae</taxon>
        <taxon>Dorea</taxon>
    </lineage>
</organism>
<gene>
    <name evidence="1" type="ORF">ERS852573_00507</name>
</gene>
<sequence length="94" mass="10687">MPIIKNNTQPLVVPFEFNGEDQLAIHRDFWRLPISAGAKGFYLVMLSQEPNKTFSVEETCELSYDLTPSIVHNCMEELSSVGLDPHNVRGWEHA</sequence>
<dbReference type="RefSeq" id="WP_155515143.1">
    <property type="nucleotide sequence ID" value="NZ_CYXO01000002.1"/>
</dbReference>
<dbReference type="EMBL" id="CYXO01000002">
    <property type="protein sequence ID" value="CUM77943.1"/>
    <property type="molecule type" value="Genomic_DNA"/>
</dbReference>